<comment type="caution">
    <text evidence="1">The sequence shown here is derived from an EMBL/GenBank/DDBJ whole genome shotgun (WGS) entry which is preliminary data.</text>
</comment>
<reference evidence="1" key="1">
    <citation type="journal article" date="2023" name="GigaByte">
        <title>Genome assembly of the bearded iris, Iris pallida Lam.</title>
        <authorList>
            <person name="Bruccoleri R.E."/>
            <person name="Oakeley E.J."/>
            <person name="Faust A.M.E."/>
            <person name="Altorfer M."/>
            <person name="Dessus-Babus S."/>
            <person name="Burckhardt D."/>
            <person name="Oertli M."/>
            <person name="Naumann U."/>
            <person name="Petersen F."/>
            <person name="Wong J."/>
        </authorList>
    </citation>
    <scope>NUCLEOTIDE SEQUENCE</scope>
    <source>
        <strain evidence="1">GSM-AAB239-AS_SAM_17_03QT</strain>
    </source>
</reference>
<gene>
    <name evidence="1" type="ORF">M6B38_107745</name>
</gene>
<protein>
    <submittedName>
        <fullName evidence="1">Uncharacterized protein</fullName>
    </submittedName>
</protein>
<keyword evidence="2" id="KW-1185">Reference proteome</keyword>
<name>A0AAX6EHA5_IRIPA</name>
<reference evidence="1" key="2">
    <citation type="submission" date="2023-04" db="EMBL/GenBank/DDBJ databases">
        <authorList>
            <person name="Bruccoleri R.E."/>
            <person name="Oakeley E.J."/>
            <person name="Faust A.-M."/>
            <person name="Dessus-Babus S."/>
            <person name="Altorfer M."/>
            <person name="Burckhardt D."/>
            <person name="Oertli M."/>
            <person name="Naumann U."/>
            <person name="Petersen F."/>
            <person name="Wong J."/>
        </authorList>
    </citation>
    <scope>NUCLEOTIDE SEQUENCE</scope>
    <source>
        <strain evidence="1">GSM-AAB239-AS_SAM_17_03QT</strain>
        <tissue evidence="1">Leaf</tissue>
    </source>
</reference>
<dbReference type="AlphaFoldDB" id="A0AAX6EHA5"/>
<evidence type="ECO:0000313" key="2">
    <source>
        <dbReference type="Proteomes" id="UP001140949"/>
    </source>
</evidence>
<dbReference type="EMBL" id="JANAVB010036615">
    <property type="protein sequence ID" value="KAJ6803289.1"/>
    <property type="molecule type" value="Genomic_DNA"/>
</dbReference>
<proteinExistence type="predicted"/>
<evidence type="ECO:0000313" key="1">
    <source>
        <dbReference type="EMBL" id="KAJ6803289.1"/>
    </source>
</evidence>
<dbReference type="Proteomes" id="UP001140949">
    <property type="component" value="Unassembled WGS sequence"/>
</dbReference>
<organism evidence="1 2">
    <name type="scientific">Iris pallida</name>
    <name type="common">Sweet iris</name>
    <dbReference type="NCBI Taxonomy" id="29817"/>
    <lineage>
        <taxon>Eukaryota</taxon>
        <taxon>Viridiplantae</taxon>
        <taxon>Streptophyta</taxon>
        <taxon>Embryophyta</taxon>
        <taxon>Tracheophyta</taxon>
        <taxon>Spermatophyta</taxon>
        <taxon>Magnoliopsida</taxon>
        <taxon>Liliopsida</taxon>
        <taxon>Asparagales</taxon>
        <taxon>Iridaceae</taxon>
        <taxon>Iridoideae</taxon>
        <taxon>Irideae</taxon>
        <taxon>Iris</taxon>
    </lineage>
</organism>
<accession>A0AAX6EHA5</accession>
<sequence length="82" mass="10040">MELEMFSSRRKQLMLLGMDILIYFTSRNCMELLELDNVVDEKRLLFSRQYHYFRNPYLGGKQDEMLSSRRKQLMLVGYWCFL</sequence>